<dbReference type="FunFam" id="3.40.50.300:FF:000772">
    <property type="entry name" value="ATP-dependent DNA helicase Q4"/>
    <property type="match status" value="1"/>
</dbReference>
<keyword evidence="9" id="KW-0539">Nucleus</keyword>
<evidence type="ECO:0000259" key="17">
    <source>
        <dbReference type="PROSITE" id="PS51194"/>
    </source>
</evidence>
<evidence type="ECO:0000256" key="5">
    <source>
        <dbReference type="ARBA" id="ARBA00022806"/>
    </source>
</evidence>
<protein>
    <recommendedName>
        <fullName evidence="11">DNA 3'-5' helicase</fullName>
        <ecNumber evidence="11">5.6.2.4</ecNumber>
    </recommendedName>
</protein>
<evidence type="ECO:0000256" key="14">
    <source>
        <dbReference type="SAM" id="MobiDB-lite"/>
    </source>
</evidence>
<evidence type="ECO:0000256" key="12">
    <source>
        <dbReference type="ARBA" id="ARBA00049360"/>
    </source>
</evidence>
<keyword evidence="8" id="KW-0413">Isomerase</keyword>
<evidence type="ECO:0000256" key="13">
    <source>
        <dbReference type="PROSITE-ProRule" id="PRU00047"/>
    </source>
</evidence>
<comment type="catalytic activity">
    <reaction evidence="12">
        <text>ATP + H2O = ADP + phosphate + H(+)</text>
        <dbReference type="Rhea" id="RHEA:13065"/>
        <dbReference type="ChEBI" id="CHEBI:15377"/>
        <dbReference type="ChEBI" id="CHEBI:15378"/>
        <dbReference type="ChEBI" id="CHEBI:30616"/>
        <dbReference type="ChEBI" id="CHEBI:43474"/>
        <dbReference type="ChEBI" id="CHEBI:456216"/>
    </reaction>
</comment>
<dbReference type="InterPro" id="IPR001878">
    <property type="entry name" value="Znf_CCHC"/>
</dbReference>
<dbReference type="PROSITE" id="PS51192">
    <property type="entry name" value="HELICASE_ATP_BIND_1"/>
    <property type="match status" value="1"/>
</dbReference>
<dbReference type="Pfam" id="PF00271">
    <property type="entry name" value="Helicase_C"/>
    <property type="match status" value="1"/>
</dbReference>
<feature type="region of interest" description="Disordered" evidence="14">
    <location>
        <begin position="104"/>
        <end position="143"/>
    </location>
</feature>
<dbReference type="InterPro" id="IPR036875">
    <property type="entry name" value="Znf_CCHC_sf"/>
</dbReference>
<dbReference type="Gene3D" id="3.40.50.300">
    <property type="entry name" value="P-loop containing nucleotide triphosphate hydrolases"/>
    <property type="match status" value="2"/>
</dbReference>
<dbReference type="GO" id="GO:0003677">
    <property type="term" value="F:DNA binding"/>
    <property type="evidence" value="ECO:0007669"/>
    <property type="project" value="UniProtKB-KW"/>
</dbReference>
<dbReference type="OMA" id="WSTNFRP"/>
<name>A0A9Q0M8K9_BLOTA</name>
<evidence type="ECO:0000256" key="7">
    <source>
        <dbReference type="ARBA" id="ARBA00023125"/>
    </source>
</evidence>
<comment type="caution">
    <text evidence="18">The sequence shown here is derived from an EMBL/GenBank/DDBJ whole genome shotgun (WGS) entry which is preliminary data.</text>
</comment>
<keyword evidence="13" id="KW-0862">Zinc</keyword>
<keyword evidence="13" id="KW-0863">Zinc-finger</keyword>
<dbReference type="InterPro" id="IPR027417">
    <property type="entry name" value="P-loop_NTPase"/>
</dbReference>
<keyword evidence="19" id="KW-1185">Reference proteome</keyword>
<dbReference type="GO" id="GO:0005524">
    <property type="term" value="F:ATP binding"/>
    <property type="evidence" value="ECO:0007669"/>
    <property type="project" value="UniProtKB-KW"/>
</dbReference>
<evidence type="ECO:0000313" key="19">
    <source>
        <dbReference type="Proteomes" id="UP001142055"/>
    </source>
</evidence>
<dbReference type="GO" id="GO:0008270">
    <property type="term" value="F:zinc ion binding"/>
    <property type="evidence" value="ECO:0007669"/>
    <property type="project" value="UniProtKB-KW"/>
</dbReference>
<dbReference type="Proteomes" id="UP001142055">
    <property type="component" value="Chromosome 2"/>
</dbReference>
<feature type="domain" description="Helicase C-terminal" evidence="17">
    <location>
        <begin position="821"/>
        <end position="983"/>
    </location>
</feature>
<dbReference type="InterPro" id="IPR004589">
    <property type="entry name" value="DNA_helicase_ATP-dep_RecQ"/>
</dbReference>
<dbReference type="GO" id="GO:0000724">
    <property type="term" value="P:double-strand break repair via homologous recombination"/>
    <property type="evidence" value="ECO:0007669"/>
    <property type="project" value="TreeGrafter"/>
</dbReference>
<dbReference type="SUPFAM" id="SSF52540">
    <property type="entry name" value="P-loop containing nucleoside triphosphate hydrolases"/>
    <property type="match status" value="1"/>
</dbReference>
<evidence type="ECO:0000259" key="15">
    <source>
        <dbReference type="PROSITE" id="PS50158"/>
    </source>
</evidence>
<comment type="subcellular location">
    <subcellularLocation>
        <location evidence="1">Nucleus</location>
    </subcellularLocation>
</comment>
<comment type="similarity">
    <text evidence="2">Belongs to the helicase family. RecQ subfamily.</text>
</comment>
<dbReference type="NCBIfam" id="TIGR00614">
    <property type="entry name" value="recQ_fam"/>
    <property type="match status" value="1"/>
</dbReference>
<dbReference type="GO" id="GO:0005634">
    <property type="term" value="C:nucleus"/>
    <property type="evidence" value="ECO:0007669"/>
    <property type="project" value="UniProtKB-SubCell"/>
</dbReference>
<dbReference type="SMART" id="SM00487">
    <property type="entry name" value="DEXDc"/>
    <property type="match status" value="1"/>
</dbReference>
<evidence type="ECO:0000256" key="9">
    <source>
        <dbReference type="ARBA" id="ARBA00023242"/>
    </source>
</evidence>
<dbReference type="GO" id="GO:0005737">
    <property type="term" value="C:cytoplasm"/>
    <property type="evidence" value="ECO:0007669"/>
    <property type="project" value="TreeGrafter"/>
</dbReference>
<dbReference type="PROSITE" id="PS50158">
    <property type="entry name" value="ZF_CCHC"/>
    <property type="match status" value="1"/>
</dbReference>
<feature type="region of interest" description="Disordered" evidence="14">
    <location>
        <begin position="443"/>
        <end position="464"/>
    </location>
</feature>
<evidence type="ECO:0000259" key="16">
    <source>
        <dbReference type="PROSITE" id="PS51192"/>
    </source>
</evidence>
<evidence type="ECO:0000313" key="18">
    <source>
        <dbReference type="EMBL" id="KAJ6219707.1"/>
    </source>
</evidence>
<dbReference type="InterPro" id="IPR001650">
    <property type="entry name" value="Helicase_C-like"/>
</dbReference>
<reference evidence="18" key="1">
    <citation type="submission" date="2022-12" db="EMBL/GenBank/DDBJ databases">
        <title>Genome assemblies of Blomia tropicalis.</title>
        <authorList>
            <person name="Cui Y."/>
        </authorList>
    </citation>
    <scope>NUCLEOTIDE SEQUENCE</scope>
    <source>
        <tissue evidence="18">Adult mites</tissue>
    </source>
</reference>
<evidence type="ECO:0000256" key="1">
    <source>
        <dbReference type="ARBA" id="ARBA00004123"/>
    </source>
</evidence>
<gene>
    <name evidence="18" type="ORF">RDWZM_005519</name>
</gene>
<dbReference type="Gene3D" id="4.10.60.10">
    <property type="entry name" value="Zinc finger, CCHC-type"/>
    <property type="match status" value="1"/>
</dbReference>
<dbReference type="GO" id="GO:0016787">
    <property type="term" value="F:hydrolase activity"/>
    <property type="evidence" value="ECO:0007669"/>
    <property type="project" value="UniProtKB-KW"/>
</dbReference>
<dbReference type="GO" id="GO:0043138">
    <property type="term" value="F:3'-5' DNA helicase activity"/>
    <property type="evidence" value="ECO:0007669"/>
    <property type="project" value="UniProtKB-EC"/>
</dbReference>
<evidence type="ECO:0000256" key="10">
    <source>
        <dbReference type="ARBA" id="ARBA00034617"/>
    </source>
</evidence>
<keyword evidence="7" id="KW-0238">DNA-binding</keyword>
<dbReference type="Pfam" id="PF00270">
    <property type="entry name" value="DEAD"/>
    <property type="match status" value="1"/>
</dbReference>
<keyword evidence="5" id="KW-0347">Helicase</keyword>
<organism evidence="18 19">
    <name type="scientific">Blomia tropicalis</name>
    <name type="common">Mite</name>
    <dbReference type="NCBI Taxonomy" id="40697"/>
    <lineage>
        <taxon>Eukaryota</taxon>
        <taxon>Metazoa</taxon>
        <taxon>Ecdysozoa</taxon>
        <taxon>Arthropoda</taxon>
        <taxon>Chelicerata</taxon>
        <taxon>Arachnida</taxon>
        <taxon>Acari</taxon>
        <taxon>Acariformes</taxon>
        <taxon>Sarcoptiformes</taxon>
        <taxon>Astigmata</taxon>
        <taxon>Glycyphagoidea</taxon>
        <taxon>Echimyopodidae</taxon>
        <taxon>Blomia</taxon>
    </lineage>
</organism>
<dbReference type="GO" id="GO:0005694">
    <property type="term" value="C:chromosome"/>
    <property type="evidence" value="ECO:0007669"/>
    <property type="project" value="TreeGrafter"/>
</dbReference>
<evidence type="ECO:0000256" key="6">
    <source>
        <dbReference type="ARBA" id="ARBA00022840"/>
    </source>
</evidence>
<evidence type="ECO:0000256" key="11">
    <source>
        <dbReference type="ARBA" id="ARBA00034808"/>
    </source>
</evidence>
<feature type="compositionally biased region" description="Basic and acidic residues" evidence="14">
    <location>
        <begin position="444"/>
        <end position="455"/>
    </location>
</feature>
<keyword evidence="4" id="KW-0378">Hydrolase</keyword>
<keyword evidence="6" id="KW-0067">ATP-binding</keyword>
<dbReference type="Pfam" id="PF00098">
    <property type="entry name" value="zf-CCHC"/>
    <property type="match status" value="1"/>
</dbReference>
<dbReference type="InterPro" id="IPR011545">
    <property type="entry name" value="DEAD/DEAH_box_helicase_dom"/>
</dbReference>
<feature type="compositionally biased region" description="Basic and acidic residues" evidence="14">
    <location>
        <begin position="122"/>
        <end position="140"/>
    </location>
</feature>
<dbReference type="SMART" id="SM00490">
    <property type="entry name" value="HELICc"/>
    <property type="match status" value="1"/>
</dbReference>
<keyword evidence="13" id="KW-0479">Metal-binding</keyword>
<dbReference type="PANTHER" id="PTHR13710">
    <property type="entry name" value="DNA HELICASE RECQ FAMILY MEMBER"/>
    <property type="match status" value="1"/>
</dbReference>
<dbReference type="EC" id="5.6.2.4" evidence="11"/>
<evidence type="ECO:0000256" key="4">
    <source>
        <dbReference type="ARBA" id="ARBA00022801"/>
    </source>
</evidence>
<dbReference type="GO" id="GO:0009378">
    <property type="term" value="F:four-way junction helicase activity"/>
    <property type="evidence" value="ECO:0007669"/>
    <property type="project" value="TreeGrafter"/>
</dbReference>
<dbReference type="InterPro" id="IPR014001">
    <property type="entry name" value="Helicase_ATP-bd"/>
</dbReference>
<dbReference type="PANTHER" id="PTHR13710:SF108">
    <property type="entry name" value="ATP-DEPENDENT DNA HELICASE Q4"/>
    <property type="match status" value="1"/>
</dbReference>
<dbReference type="Gene3D" id="1.10.10.1460">
    <property type="match status" value="1"/>
</dbReference>
<feature type="domain" description="CCHC-type" evidence="15">
    <location>
        <begin position="538"/>
        <end position="552"/>
    </location>
</feature>
<evidence type="ECO:0000256" key="2">
    <source>
        <dbReference type="ARBA" id="ARBA00005446"/>
    </source>
</evidence>
<proteinExistence type="inferred from homology"/>
<accession>A0A9Q0M8K9</accession>
<dbReference type="SUPFAM" id="SSF57756">
    <property type="entry name" value="Retrovirus zinc finger-like domains"/>
    <property type="match status" value="1"/>
</dbReference>
<sequence length="1316" mass="150995">MDKDRDKTFILDIEEELPKVKLYLRQFERSFQKKHGRMPNKVEAGADRNVRNMYKLYGKIVNMLKKKNNSKQDLIKVPESIKVGTITETTEPVSNHIQAWGSNLNKSKLDQSSPSTTVSNDSVEKRINSKSHNENEKHLNEQCSKNKKFSFSLKHRQKILKERGNQINEELKQKILIENEKRKREEEETLVNQYVLPGNVETDNSLLTTQITLVENDINLPVPTKSIETDVEPPTLTTLIENDVDLPIQTTSIECDMESSTFLTLIEKERPPSDAMSLLESMANGTTLFEDDNEPFGNEFVLDSINEFVKEKILTNDHTSRDFSADNHSLEVENSSNRKRIFSLDDDELFSLNNKRQKVILKPSSLNSQSNDQYQSSTLISELPNMLDEALVSEHSNSSFSDNENTNEKKFFKSIRKIVDLSSGYNFSIKKDLTVYDFTDQDEGESRDKNYEPPKKATKPTNTKVLKKSKLTNQNQAVKKSSTSNSKIVQRKKLNNNNSNFRKLNMKRKVAVRGYRKFNMKSFKFKKWKSYKKGNDGRCFKCGEQGHWSNACTIVSDDHVNSDVVDDGATTIEPTTIDQQIDLNPNKPLFDDLSDPELDILLDESLKEVFGFDTFRSNQKETIKRILCGKSTLLISPTGFGKSLCYQLAAYIFFKKCGYITLVVSPLISLMMDQIVNFPEKLKPVTFNSSMGEKEKQNSIDCIIRGQSQVLLLSPECLVNGFNSIPFQLLPRIAFVCIDEAHCLAEWSTNFRPSYLHLYKVLRNKLNIQNILSMTATVTCETKRIICKNLNLNITDDVIGSTHVPDNLILSVSKTRNTRNRLESVVELLRESPFKDLDSIIIYCTKREQATSLESQLRTLLQFDVPRGSVLNQVRAYHAGLSSQERTQIQKKFINGKIRIIVATIAFGMGINKADIRGVIHFNMPKSFENYVQEIGRAGRDGHLAYCHVFVDNDAEDLYMLQNFIYANGVDRPNIRRLIGKIYQPCKCDFFAESRSVCKTHQVAIPMDSLELELDIKTEIIYTTLLNLELNFDMFPIKVYPSINSTCTVVNYGDASVLEEMISHCQALNIGYALAQREQGDKFDANNFKFSIVKVASMLNQDVNLIRSQLRQLEWTTDKITGRRRKTNLSVRFGDFSYLLRSAGNLTESDIDQVTTFICDSMEKYERLETFKLQFMWCKFYEISSKQRDGDYQINLQQSTELKSFLNNYFHLPDQLPVHLDWTQLPLPSSFDIENQNTSDITYKIQQFISCHYEQGVNTPRRLARILSGISSPKFSAQYWSSVRQFWRSFPSCDFKQLMGLCLEGIRDSKSNLIAN</sequence>
<dbReference type="PROSITE" id="PS51194">
    <property type="entry name" value="HELICASE_CTER"/>
    <property type="match status" value="1"/>
</dbReference>
<dbReference type="SMART" id="SM00343">
    <property type="entry name" value="ZnF_C2HC"/>
    <property type="match status" value="1"/>
</dbReference>
<evidence type="ECO:0000256" key="8">
    <source>
        <dbReference type="ARBA" id="ARBA00023235"/>
    </source>
</evidence>
<comment type="catalytic activity">
    <reaction evidence="10">
        <text>Couples ATP hydrolysis with the unwinding of duplex DNA by translocating in the 3'-5' direction.</text>
        <dbReference type="EC" id="5.6.2.4"/>
    </reaction>
</comment>
<feature type="domain" description="Helicase ATP-binding" evidence="16">
    <location>
        <begin position="623"/>
        <end position="796"/>
    </location>
</feature>
<evidence type="ECO:0000256" key="3">
    <source>
        <dbReference type="ARBA" id="ARBA00022741"/>
    </source>
</evidence>
<feature type="compositionally biased region" description="Polar residues" evidence="14">
    <location>
        <begin position="104"/>
        <end position="121"/>
    </location>
</feature>
<keyword evidence="3" id="KW-0547">Nucleotide-binding</keyword>
<dbReference type="EMBL" id="JAPWDV010000002">
    <property type="protein sequence ID" value="KAJ6219707.1"/>
    <property type="molecule type" value="Genomic_DNA"/>
</dbReference>